<feature type="transmembrane region" description="Helical" evidence="6">
    <location>
        <begin position="151"/>
        <end position="182"/>
    </location>
</feature>
<organism evidence="7 8">
    <name type="scientific">Methylohalomonas lacus</name>
    <dbReference type="NCBI Taxonomy" id="398773"/>
    <lineage>
        <taxon>Bacteria</taxon>
        <taxon>Pseudomonadati</taxon>
        <taxon>Pseudomonadota</taxon>
        <taxon>Gammaproteobacteria</taxon>
        <taxon>Methylohalomonadales</taxon>
        <taxon>Methylohalomonadaceae</taxon>
        <taxon>Methylohalomonas</taxon>
    </lineage>
</organism>
<keyword evidence="8" id="KW-1185">Reference proteome</keyword>
<comment type="caution">
    <text evidence="7">The sequence shown here is derived from an EMBL/GenBank/DDBJ whole genome shotgun (WGS) entry which is preliminary data.</text>
</comment>
<evidence type="ECO:0000313" key="8">
    <source>
        <dbReference type="Proteomes" id="UP001204445"/>
    </source>
</evidence>
<dbReference type="RefSeq" id="WP_310521982.1">
    <property type="nucleotide sequence ID" value="NZ_JANUCT010000010.1"/>
</dbReference>
<evidence type="ECO:0000256" key="6">
    <source>
        <dbReference type="RuleBase" id="RU363041"/>
    </source>
</evidence>
<reference evidence="7" key="1">
    <citation type="submission" date="2022-08" db="EMBL/GenBank/DDBJ databases">
        <title>Genomic Encyclopedia of Type Strains, Phase III (KMG-III): the genomes of soil and plant-associated and newly described type strains.</title>
        <authorList>
            <person name="Whitman W."/>
        </authorList>
    </citation>
    <scope>NUCLEOTIDE SEQUENCE</scope>
    <source>
        <strain evidence="7">HMT 1</strain>
    </source>
</reference>
<evidence type="ECO:0000256" key="2">
    <source>
        <dbReference type="ARBA" id="ARBA00009142"/>
    </source>
</evidence>
<comment type="similarity">
    <text evidence="2 6">Belongs to the 4-toluene sulfonate uptake permease (TSUP) (TC 2.A.102) family.</text>
</comment>
<protein>
    <recommendedName>
        <fullName evidence="6">Probable membrane transporter protein</fullName>
    </recommendedName>
</protein>
<feature type="transmembrane region" description="Helical" evidence="6">
    <location>
        <begin position="6"/>
        <end position="25"/>
    </location>
</feature>
<dbReference type="InterPro" id="IPR051598">
    <property type="entry name" value="TSUP/Inactive_protease-like"/>
</dbReference>
<keyword evidence="4 6" id="KW-1133">Transmembrane helix</keyword>
<gene>
    <name evidence="7" type="ORF">J2T55_001693</name>
</gene>
<accession>A0AAE3HJT5</accession>
<dbReference type="PANTHER" id="PTHR43701:SF2">
    <property type="entry name" value="MEMBRANE TRANSPORTER PROTEIN YJNA-RELATED"/>
    <property type="match status" value="1"/>
</dbReference>
<evidence type="ECO:0000313" key="7">
    <source>
        <dbReference type="EMBL" id="MCS3903664.1"/>
    </source>
</evidence>
<sequence>MDLELAYSLAGFAVGFIVGMTGIGGGSLMTPILVLGFGVQPAVAVGTDLLYAAITKAGGIFVHNSKGTVDWRIVGLLTAGSVPTSIAMVFVLKWLEARGIHYGSLITTTLSVALILTALAMLFKERVHRFAEDDDRFDLLRQLHQRYLPHITILTGVLLGVLVTLSSVGAGAIGTAALFFLYPRMTSIRIIGTDLAHAVPLTAVAGIGHAAIGTVDYSMLLSLLLGSLPGIYLGSHLATRLPEKIVRPALAAMLLIIGVRLAF</sequence>
<feature type="transmembrane region" description="Helical" evidence="6">
    <location>
        <begin position="73"/>
        <end position="95"/>
    </location>
</feature>
<dbReference type="PANTHER" id="PTHR43701">
    <property type="entry name" value="MEMBRANE TRANSPORTER PROTEIN MJ0441-RELATED"/>
    <property type="match status" value="1"/>
</dbReference>
<proteinExistence type="inferred from homology"/>
<evidence type="ECO:0000256" key="3">
    <source>
        <dbReference type="ARBA" id="ARBA00022692"/>
    </source>
</evidence>
<dbReference type="EMBL" id="JANUCT010000010">
    <property type="protein sequence ID" value="MCS3903664.1"/>
    <property type="molecule type" value="Genomic_DNA"/>
</dbReference>
<dbReference type="Proteomes" id="UP001204445">
    <property type="component" value="Unassembled WGS sequence"/>
</dbReference>
<evidence type="ECO:0000256" key="1">
    <source>
        <dbReference type="ARBA" id="ARBA00004141"/>
    </source>
</evidence>
<feature type="transmembrane region" description="Helical" evidence="6">
    <location>
        <begin position="32"/>
        <end position="53"/>
    </location>
</feature>
<evidence type="ECO:0000256" key="5">
    <source>
        <dbReference type="ARBA" id="ARBA00023136"/>
    </source>
</evidence>
<feature type="transmembrane region" description="Helical" evidence="6">
    <location>
        <begin position="102"/>
        <end position="123"/>
    </location>
</feature>
<comment type="subcellular location">
    <subcellularLocation>
        <location evidence="6">Cell membrane</location>
        <topology evidence="6">Multi-pass membrane protein</topology>
    </subcellularLocation>
    <subcellularLocation>
        <location evidence="1">Membrane</location>
        <topology evidence="1">Multi-pass membrane protein</topology>
    </subcellularLocation>
</comment>
<evidence type="ECO:0000256" key="4">
    <source>
        <dbReference type="ARBA" id="ARBA00022989"/>
    </source>
</evidence>
<dbReference type="InterPro" id="IPR002781">
    <property type="entry name" value="TM_pro_TauE-like"/>
</dbReference>
<dbReference type="AlphaFoldDB" id="A0AAE3HJT5"/>
<dbReference type="GO" id="GO:0005886">
    <property type="term" value="C:plasma membrane"/>
    <property type="evidence" value="ECO:0007669"/>
    <property type="project" value="UniProtKB-SubCell"/>
</dbReference>
<keyword evidence="6" id="KW-1003">Cell membrane</keyword>
<feature type="transmembrane region" description="Helical" evidence="6">
    <location>
        <begin position="245"/>
        <end position="262"/>
    </location>
</feature>
<dbReference type="Pfam" id="PF01925">
    <property type="entry name" value="TauE"/>
    <property type="match status" value="1"/>
</dbReference>
<name>A0AAE3HJT5_9GAMM</name>
<keyword evidence="3 6" id="KW-0812">Transmembrane</keyword>
<keyword evidence="5 6" id="KW-0472">Membrane</keyword>